<dbReference type="EMBL" id="SHBK01000011">
    <property type="protein sequence ID" value="RZO24375.1"/>
    <property type="molecule type" value="Genomic_DNA"/>
</dbReference>
<evidence type="ECO:0000313" key="2">
    <source>
        <dbReference type="EMBL" id="RZO24375.1"/>
    </source>
</evidence>
<dbReference type="AlphaFoldDB" id="A0A520MT21"/>
<feature type="chain" id="PRO_5022085263" evidence="1">
    <location>
        <begin position="22"/>
        <end position="291"/>
    </location>
</feature>
<accession>A0A520MT21</accession>
<sequence length="291" mass="34047">MNSFKLLATLFMYGLSSFAYSENDKEYMIEVIVFEQLEIIGNEKLEPKNLNLIDIKTIALLDKPKIVVNEEIISQSFNHDHPGFLVDQQTIDQMIDERTIEDSDPPPSSKKIDETKWYEKQQSLNQLNNIYRRLDRRKEYRILHKASWLQPALSEDSSPFVYEIFGNNGFLIKLYQSRYLHLDVIAYLEGNLKPENNQELIKEIRFDALKRSIPDNVKKHEIEIGSEIINSDEIFKIEPEIAETRADSSEVIKLGEVKYLLSEERRIFKNEAHYFDHPKIGVIISVYDSSL</sequence>
<dbReference type="InterPro" id="IPR021241">
    <property type="entry name" value="CsiV"/>
</dbReference>
<reference evidence="2 3" key="1">
    <citation type="submission" date="2019-02" db="EMBL/GenBank/DDBJ databases">
        <title>Prokaryotic population dynamics and viral predation in marine succession experiment using metagenomics: the confinement effect.</title>
        <authorList>
            <person name="Haro-Moreno J.M."/>
            <person name="Rodriguez-Valera F."/>
            <person name="Lopez-Perez M."/>
        </authorList>
    </citation>
    <scope>NUCLEOTIDE SEQUENCE [LARGE SCALE GENOMIC DNA]</scope>
    <source>
        <strain evidence="2">MED-G165</strain>
    </source>
</reference>
<comment type="caution">
    <text evidence="2">The sequence shown here is derived from an EMBL/GenBank/DDBJ whole genome shotgun (WGS) entry which is preliminary data.</text>
</comment>
<organism evidence="2 3">
    <name type="scientific">SAR86 cluster bacterium</name>
    <dbReference type="NCBI Taxonomy" id="2030880"/>
    <lineage>
        <taxon>Bacteria</taxon>
        <taxon>Pseudomonadati</taxon>
        <taxon>Pseudomonadota</taxon>
        <taxon>Gammaproteobacteria</taxon>
        <taxon>SAR86 cluster</taxon>
    </lineage>
</organism>
<protein>
    <submittedName>
        <fullName evidence="2">Uncharacterized protein</fullName>
    </submittedName>
</protein>
<keyword evidence="1" id="KW-0732">Signal</keyword>
<evidence type="ECO:0000313" key="3">
    <source>
        <dbReference type="Proteomes" id="UP000316449"/>
    </source>
</evidence>
<proteinExistence type="predicted"/>
<dbReference type="Proteomes" id="UP000316449">
    <property type="component" value="Unassembled WGS sequence"/>
</dbReference>
<gene>
    <name evidence="2" type="ORF">EVA98_01445</name>
</gene>
<dbReference type="Pfam" id="PF10972">
    <property type="entry name" value="CsiV"/>
    <property type="match status" value="1"/>
</dbReference>
<feature type="signal peptide" evidence="1">
    <location>
        <begin position="1"/>
        <end position="21"/>
    </location>
</feature>
<name>A0A520MT21_9GAMM</name>
<evidence type="ECO:0000256" key="1">
    <source>
        <dbReference type="SAM" id="SignalP"/>
    </source>
</evidence>